<dbReference type="PANTHER" id="PTHR34387:SF2">
    <property type="entry name" value="SLR1258 PROTEIN"/>
    <property type="match status" value="1"/>
</dbReference>
<dbReference type="AlphaFoldDB" id="A0A1I6GKT9"/>
<proteinExistence type="predicted"/>
<accession>A0A1I6GKT9</accession>
<dbReference type="InterPro" id="IPR052022">
    <property type="entry name" value="26kDa_periplasmic_antigen"/>
</dbReference>
<keyword evidence="3" id="KW-1185">Reference proteome</keyword>
<dbReference type="RefSeq" id="WP_092855635.1">
    <property type="nucleotide sequence ID" value="NZ_FOYU01000001.1"/>
</dbReference>
<evidence type="ECO:0000256" key="1">
    <source>
        <dbReference type="SAM" id="Phobius"/>
    </source>
</evidence>
<dbReference type="InterPro" id="IPR016907">
    <property type="entry name" value="UCP029033"/>
</dbReference>
<evidence type="ECO:0000313" key="2">
    <source>
        <dbReference type="EMBL" id="SFR42814.1"/>
    </source>
</evidence>
<evidence type="ECO:0008006" key="4">
    <source>
        <dbReference type="Google" id="ProtNLM"/>
    </source>
</evidence>
<feature type="transmembrane region" description="Helical" evidence="1">
    <location>
        <begin position="12"/>
        <end position="34"/>
    </location>
</feature>
<dbReference type="EMBL" id="FOYU01000001">
    <property type="protein sequence ID" value="SFR42814.1"/>
    <property type="molecule type" value="Genomic_DNA"/>
</dbReference>
<dbReference type="GO" id="GO:0006974">
    <property type="term" value="P:DNA damage response"/>
    <property type="evidence" value="ECO:0007669"/>
    <property type="project" value="TreeGrafter"/>
</dbReference>
<dbReference type="Pfam" id="PF04402">
    <property type="entry name" value="SIMPL"/>
    <property type="match status" value="1"/>
</dbReference>
<dbReference type="InterPro" id="IPR007497">
    <property type="entry name" value="SIMPL/DUF541"/>
</dbReference>
<reference evidence="3" key="1">
    <citation type="submission" date="2016-10" db="EMBL/GenBank/DDBJ databases">
        <authorList>
            <person name="Varghese N."/>
            <person name="Submissions S."/>
        </authorList>
    </citation>
    <scope>NUCLEOTIDE SEQUENCE [LARGE SCALE GENOMIC DNA]</scope>
    <source>
        <strain evidence="3">CGMCC 1.7285</strain>
    </source>
</reference>
<gene>
    <name evidence="2" type="ORF">SAMN04488070_0872</name>
</gene>
<evidence type="ECO:0000313" key="3">
    <source>
        <dbReference type="Proteomes" id="UP000199424"/>
    </source>
</evidence>
<name>A0A1I6GKT9_9GAMM</name>
<dbReference type="Proteomes" id="UP000199424">
    <property type="component" value="Unassembled WGS sequence"/>
</dbReference>
<dbReference type="PANTHER" id="PTHR34387">
    <property type="entry name" value="SLR1258 PROTEIN"/>
    <property type="match status" value="1"/>
</dbReference>
<keyword evidence="1" id="KW-0472">Membrane</keyword>
<keyword evidence="1" id="KW-1133">Transmembrane helix</keyword>
<keyword evidence="1" id="KW-0812">Transmembrane</keyword>
<organism evidence="2 3">
    <name type="scientific">Pseudidiomarina maritima</name>
    <dbReference type="NCBI Taxonomy" id="519453"/>
    <lineage>
        <taxon>Bacteria</taxon>
        <taxon>Pseudomonadati</taxon>
        <taxon>Pseudomonadota</taxon>
        <taxon>Gammaproteobacteria</taxon>
        <taxon>Alteromonadales</taxon>
        <taxon>Idiomarinaceae</taxon>
        <taxon>Pseudidiomarina</taxon>
    </lineage>
</organism>
<protein>
    <recommendedName>
        <fullName evidence="4">SIMPL domain-containing protein</fullName>
    </recommendedName>
</protein>
<dbReference type="PIRSF" id="PIRSF029033">
    <property type="entry name" value="UCP029033"/>
    <property type="match status" value="1"/>
</dbReference>
<sequence length="245" mass="27071">MTTSHSNSTGGANISGIVFAVAIIISAGLLSFGLSNSVQSFRNFDRVVEVKGLAEREVKADTAIWPLKVVRAGNTQNTIYEELDKDIQAIRAFLLVNGFDETELSVSAPNVLDKLAERWATEDVGLRYTGEQTLTVYTEKVDRVRELRQQLSELGKQGVSLSGNNYDSAVEYHFNGLNAIKPSMIEESARNAREVALRFADHSDSQLGKIRSANQGQFTIYDRDSNTPHLKIVRVVSTVSYQLVD</sequence>